<evidence type="ECO:0000313" key="2">
    <source>
        <dbReference type="Proteomes" id="UP000240987"/>
    </source>
</evidence>
<protein>
    <submittedName>
        <fullName evidence="1">MSHA biogenesis protein MshP</fullName>
    </submittedName>
</protein>
<dbReference type="EMBL" id="PYMJ01000017">
    <property type="protein sequence ID" value="PSU47088.1"/>
    <property type="molecule type" value="Genomic_DNA"/>
</dbReference>
<reference evidence="1 2" key="1">
    <citation type="submission" date="2018-01" db="EMBL/GenBank/DDBJ databases">
        <title>Whole genome sequencing of Histamine producing bacteria.</title>
        <authorList>
            <person name="Butler K."/>
        </authorList>
    </citation>
    <scope>NUCLEOTIDE SEQUENCE [LARGE SCALE GENOMIC DNA]</scope>
    <source>
        <strain evidence="1 2">JCM 12947</strain>
    </source>
</reference>
<name>A0A2T3JDY4_9GAMM</name>
<evidence type="ECO:0000313" key="1">
    <source>
        <dbReference type="EMBL" id="PSU47088.1"/>
    </source>
</evidence>
<keyword evidence="2" id="KW-1185">Reference proteome</keyword>
<dbReference type="AlphaFoldDB" id="A0A2T3JDY4"/>
<gene>
    <name evidence="1" type="ORF">C9J12_16310</name>
</gene>
<sequence>MVSIFVITVMAVMAMGLMKINWSQSDTTTREVLGTRAWFAAHSGIEWGLNRLFPIDDGSTVSLCAASVDFPIATENFHNCRTSVTCEAFTIPTSAGNVTHYKLESTGTCGTGKHQMVRVQEAWAKELKQ</sequence>
<dbReference type="Proteomes" id="UP000240987">
    <property type="component" value="Unassembled WGS sequence"/>
</dbReference>
<proteinExistence type="predicted"/>
<accession>A0A2T3JDY4</accession>
<organism evidence="1 2">
    <name type="scientific">Photobacterium frigidiphilum</name>
    <dbReference type="NCBI Taxonomy" id="264736"/>
    <lineage>
        <taxon>Bacteria</taxon>
        <taxon>Pseudomonadati</taxon>
        <taxon>Pseudomonadota</taxon>
        <taxon>Gammaproteobacteria</taxon>
        <taxon>Vibrionales</taxon>
        <taxon>Vibrionaceae</taxon>
        <taxon>Photobacterium</taxon>
    </lineage>
</organism>
<dbReference type="OrthoDB" id="6401889at2"/>
<comment type="caution">
    <text evidence="1">The sequence shown here is derived from an EMBL/GenBank/DDBJ whole genome shotgun (WGS) entry which is preliminary data.</text>
</comment>